<dbReference type="InterPro" id="IPR000757">
    <property type="entry name" value="Beta-glucanase-like"/>
</dbReference>
<proteinExistence type="inferred from homology"/>
<dbReference type="Gene3D" id="2.60.120.200">
    <property type="match status" value="1"/>
</dbReference>
<dbReference type="PANTHER" id="PTHR10963">
    <property type="entry name" value="GLYCOSYL HYDROLASE-RELATED"/>
    <property type="match status" value="1"/>
</dbReference>
<dbReference type="GO" id="GO:0004553">
    <property type="term" value="F:hydrolase activity, hydrolyzing O-glycosyl compounds"/>
    <property type="evidence" value="ECO:0007669"/>
    <property type="project" value="InterPro"/>
</dbReference>
<organism evidence="4 5">
    <name type="scientific">Polaribacter atrinae</name>
    <dbReference type="NCBI Taxonomy" id="1333662"/>
    <lineage>
        <taxon>Bacteria</taxon>
        <taxon>Pseudomonadati</taxon>
        <taxon>Bacteroidota</taxon>
        <taxon>Flavobacteriia</taxon>
        <taxon>Flavobacteriales</taxon>
        <taxon>Flavobacteriaceae</taxon>
    </lineage>
</organism>
<accession>A0A176T2W3</accession>
<keyword evidence="5" id="KW-1185">Reference proteome</keyword>
<dbReference type="InterPro" id="IPR013320">
    <property type="entry name" value="ConA-like_dom_sf"/>
</dbReference>
<dbReference type="PANTHER" id="PTHR10963:SF55">
    <property type="entry name" value="GLYCOSIDE HYDROLASE FAMILY 16 PROTEIN"/>
    <property type="match status" value="1"/>
</dbReference>
<dbReference type="AlphaFoldDB" id="A0A176T2W3"/>
<reference evidence="4 5" key="1">
    <citation type="submission" date="2016-02" db="EMBL/GenBank/DDBJ databases">
        <title>Draft genome sequence of Polaribacter atrinae KACC17473.</title>
        <authorList>
            <person name="Shin S.-K."/>
            <person name="Yi H."/>
        </authorList>
    </citation>
    <scope>NUCLEOTIDE SEQUENCE [LARGE SCALE GENOMIC DNA]</scope>
    <source>
        <strain evidence="4 5">KACC 17473</strain>
    </source>
</reference>
<dbReference type="PROSITE" id="PS51762">
    <property type="entry name" value="GH16_2"/>
    <property type="match status" value="1"/>
</dbReference>
<dbReference type="GO" id="GO:0005975">
    <property type="term" value="P:carbohydrate metabolic process"/>
    <property type="evidence" value="ECO:0007669"/>
    <property type="project" value="InterPro"/>
</dbReference>
<dbReference type="EMBL" id="LVWE01000061">
    <property type="protein sequence ID" value="OAD42218.1"/>
    <property type="molecule type" value="Genomic_DNA"/>
</dbReference>
<feature type="chain" id="PRO_5008049663" description="GH16 domain-containing protein" evidence="2">
    <location>
        <begin position="30"/>
        <end position="278"/>
    </location>
</feature>
<evidence type="ECO:0000256" key="2">
    <source>
        <dbReference type="SAM" id="SignalP"/>
    </source>
</evidence>
<dbReference type="STRING" id="1333662.LPB303_14945"/>
<dbReference type="OrthoDB" id="9809583at2"/>
<feature type="signal peptide" evidence="2">
    <location>
        <begin position="1"/>
        <end position="29"/>
    </location>
</feature>
<comment type="similarity">
    <text evidence="1">Belongs to the glycosyl hydrolase 16 family.</text>
</comment>
<dbReference type="SUPFAM" id="SSF49899">
    <property type="entry name" value="Concanavalin A-like lectins/glucanases"/>
    <property type="match status" value="1"/>
</dbReference>
<evidence type="ECO:0000256" key="1">
    <source>
        <dbReference type="ARBA" id="ARBA00006865"/>
    </source>
</evidence>
<evidence type="ECO:0000259" key="3">
    <source>
        <dbReference type="PROSITE" id="PS51762"/>
    </source>
</evidence>
<name>A0A176T2W3_9FLAO</name>
<evidence type="ECO:0000313" key="5">
    <source>
        <dbReference type="Proteomes" id="UP000076923"/>
    </source>
</evidence>
<protein>
    <recommendedName>
        <fullName evidence="3">GH16 domain-containing protein</fullName>
    </recommendedName>
</protein>
<dbReference type="Pfam" id="PF00722">
    <property type="entry name" value="Glyco_hydro_16"/>
    <property type="match status" value="1"/>
</dbReference>
<feature type="domain" description="GH16" evidence="3">
    <location>
        <begin position="33"/>
        <end position="278"/>
    </location>
</feature>
<dbReference type="Proteomes" id="UP000076923">
    <property type="component" value="Unassembled WGS sequence"/>
</dbReference>
<dbReference type="CDD" id="cd08023">
    <property type="entry name" value="GH16_laminarinase_like"/>
    <property type="match status" value="1"/>
</dbReference>
<sequence>MKINFKLQFVQVCLGTFFFLLLASCSVNKNINNSENGIRYNLVFEDKFNGDAYNTKYWTSLPTQTSGAAWNRYVVKDPTLAEVKNGNLHMRARWNTKTDLPETGAIRSQDKFSFKYGKIEVKAKFNSAGQGGWPAIWLMPQNEIYKGWPNGGEIDIMERLNNDDFVHQVVHQTDGEAMKNSFATTAPINVDAYNTYGIIKLPNRIEFYVNDILTMVHESKGEFEKRWPFETDFYIILNHALADKGQSGIYYWPGKVTSTENLPYEMAIDYVKVWELVE</sequence>
<evidence type="ECO:0000313" key="4">
    <source>
        <dbReference type="EMBL" id="OAD42218.1"/>
    </source>
</evidence>
<gene>
    <name evidence="4" type="ORF">LPB303_14945</name>
</gene>
<dbReference type="InterPro" id="IPR050546">
    <property type="entry name" value="Glycosyl_Hydrlase_16"/>
</dbReference>
<comment type="caution">
    <text evidence="4">The sequence shown here is derived from an EMBL/GenBank/DDBJ whole genome shotgun (WGS) entry which is preliminary data.</text>
</comment>
<keyword evidence="2" id="KW-0732">Signal</keyword>
<dbReference type="RefSeq" id="WP_068451956.1">
    <property type="nucleotide sequence ID" value="NZ_CP150660.1"/>
</dbReference>
<dbReference type="PROSITE" id="PS51257">
    <property type="entry name" value="PROKAR_LIPOPROTEIN"/>
    <property type="match status" value="1"/>
</dbReference>